<organism evidence="2 3">
    <name type="scientific">Allosaccharopolyspora coralli</name>
    <dbReference type="NCBI Taxonomy" id="2665642"/>
    <lineage>
        <taxon>Bacteria</taxon>
        <taxon>Bacillati</taxon>
        <taxon>Actinomycetota</taxon>
        <taxon>Actinomycetes</taxon>
        <taxon>Pseudonocardiales</taxon>
        <taxon>Pseudonocardiaceae</taxon>
        <taxon>Allosaccharopolyspora</taxon>
    </lineage>
</organism>
<reference evidence="3" key="1">
    <citation type="submission" date="2019-11" db="EMBL/GenBank/DDBJ databases">
        <title>The complete genome sequence of Saccharopolyspora sp. E2A.</title>
        <authorList>
            <person name="Zhang G."/>
        </authorList>
    </citation>
    <scope>NUCLEOTIDE SEQUENCE [LARGE SCALE GENOMIC DNA]</scope>
    <source>
        <strain evidence="3">E2A</strain>
    </source>
</reference>
<keyword evidence="3" id="KW-1185">Reference proteome</keyword>
<dbReference type="SUPFAM" id="SSF52091">
    <property type="entry name" value="SpoIIaa-like"/>
    <property type="match status" value="1"/>
</dbReference>
<dbReference type="RefSeq" id="WP_154078152.1">
    <property type="nucleotide sequence ID" value="NZ_CP045929.1"/>
</dbReference>
<protein>
    <submittedName>
        <fullName evidence="2">STAS domain-containing protein</fullName>
    </submittedName>
</protein>
<dbReference type="PROSITE" id="PS50801">
    <property type="entry name" value="STAS"/>
    <property type="match status" value="1"/>
</dbReference>
<feature type="domain" description="STAS" evidence="1">
    <location>
        <begin position="29"/>
        <end position="131"/>
    </location>
</feature>
<evidence type="ECO:0000313" key="3">
    <source>
        <dbReference type="Proteomes" id="UP000371041"/>
    </source>
</evidence>
<dbReference type="KEGG" id="sace:GIY23_20495"/>
<dbReference type="AlphaFoldDB" id="A0A5Q3QJE9"/>
<dbReference type="Gene3D" id="3.30.750.24">
    <property type="entry name" value="STAS domain"/>
    <property type="match status" value="1"/>
</dbReference>
<dbReference type="InterPro" id="IPR036513">
    <property type="entry name" value="STAS_dom_sf"/>
</dbReference>
<dbReference type="Pfam" id="PF13466">
    <property type="entry name" value="STAS_2"/>
    <property type="match status" value="1"/>
</dbReference>
<proteinExistence type="predicted"/>
<dbReference type="EMBL" id="CP045929">
    <property type="protein sequence ID" value="QGK71579.1"/>
    <property type="molecule type" value="Genomic_DNA"/>
</dbReference>
<dbReference type="InterPro" id="IPR002645">
    <property type="entry name" value="STAS_dom"/>
</dbReference>
<sequence>MTVTLDPTEHAIARRAAGCQLCVRHYPDEATAVVSVHGECDELVAPRLAELLGTRMQSTLATVVVDLSGVDFLGVAALQTLATAAHRATTQGITLQVSHGPPCVERALAAGGLTAWIERTSPAAAAVEVPA</sequence>
<dbReference type="Proteomes" id="UP000371041">
    <property type="component" value="Chromosome"/>
</dbReference>
<evidence type="ECO:0000259" key="1">
    <source>
        <dbReference type="PROSITE" id="PS50801"/>
    </source>
</evidence>
<name>A0A5Q3QJE9_9PSEU</name>
<gene>
    <name evidence="2" type="ORF">GIY23_20495</name>
</gene>
<dbReference type="CDD" id="cd07043">
    <property type="entry name" value="STAS_anti-anti-sigma_factors"/>
    <property type="match status" value="1"/>
</dbReference>
<evidence type="ECO:0000313" key="2">
    <source>
        <dbReference type="EMBL" id="QGK71579.1"/>
    </source>
</evidence>
<accession>A0A5Q3QJE9</accession>
<dbReference type="InterPro" id="IPR058548">
    <property type="entry name" value="MlaB-like_STAS"/>
</dbReference>